<dbReference type="InterPro" id="IPR020904">
    <property type="entry name" value="Sc_DH/Rdtase_CS"/>
</dbReference>
<dbReference type="SUPFAM" id="SSF51735">
    <property type="entry name" value="NAD(P)-binding Rossmann-fold domains"/>
    <property type="match status" value="1"/>
</dbReference>
<evidence type="ECO:0000313" key="3">
    <source>
        <dbReference type="EMBL" id="MBN7820591.1"/>
    </source>
</evidence>
<dbReference type="EC" id="1.5.1.33" evidence="3"/>
<proteinExistence type="inferred from homology"/>
<dbReference type="Proteomes" id="UP000663992">
    <property type="component" value="Unassembled WGS sequence"/>
</dbReference>
<comment type="similarity">
    <text evidence="1">Belongs to the short-chain dehydrogenases/reductases (SDR) family.</text>
</comment>
<dbReference type="PRINTS" id="PR00080">
    <property type="entry name" value="SDRFAMILY"/>
</dbReference>
<organism evidence="3 4">
    <name type="scientific">Bowmanella yangjiangensis</name>
    <dbReference type="NCBI Taxonomy" id="2811230"/>
    <lineage>
        <taxon>Bacteria</taxon>
        <taxon>Pseudomonadati</taxon>
        <taxon>Pseudomonadota</taxon>
        <taxon>Gammaproteobacteria</taxon>
        <taxon>Alteromonadales</taxon>
        <taxon>Alteromonadaceae</taxon>
        <taxon>Bowmanella</taxon>
    </lineage>
</organism>
<evidence type="ECO:0000256" key="2">
    <source>
        <dbReference type="ARBA" id="ARBA00023002"/>
    </source>
</evidence>
<sequence length="241" mass="26169">MMEKVVFISGSAKRLGAAIARALHLRGYNVVLHCFGSYPEAIALYQALNLARPNSAELVQGDLTEITELEGLACNILAKFGRLDAVINNASSFFPTPVSDISLQAWQALIGSNMQAPLFLSHYLADELKRCKGTIINMVDIHALRPLAGYSLYCMAKAGLVSMTESLAIELAPEVRVNAIAPGAILWPEEIEEQQKQQILSQIPLGRLGLEHDITHAVEFLLDAGYITGQILKVDGGRSLT</sequence>
<evidence type="ECO:0000256" key="1">
    <source>
        <dbReference type="ARBA" id="ARBA00006484"/>
    </source>
</evidence>
<dbReference type="PANTHER" id="PTHR43639">
    <property type="entry name" value="OXIDOREDUCTASE, SHORT-CHAIN DEHYDROGENASE/REDUCTASE FAMILY (AFU_ORTHOLOGUE AFUA_5G02870)"/>
    <property type="match status" value="1"/>
</dbReference>
<evidence type="ECO:0000313" key="4">
    <source>
        <dbReference type="Proteomes" id="UP000663992"/>
    </source>
</evidence>
<dbReference type="PROSITE" id="PS00061">
    <property type="entry name" value="ADH_SHORT"/>
    <property type="match status" value="1"/>
</dbReference>
<dbReference type="PRINTS" id="PR00081">
    <property type="entry name" value="GDHRDH"/>
</dbReference>
<keyword evidence="4" id="KW-1185">Reference proteome</keyword>
<accession>A0ABS3CWS0</accession>
<name>A0ABS3CWS0_9ALTE</name>
<protein>
    <submittedName>
        <fullName evidence="3">Pteridine reductase</fullName>
        <ecNumber evidence="3">1.5.1.33</ecNumber>
    </submittedName>
</protein>
<comment type="caution">
    <text evidence="3">The sequence shown here is derived from an EMBL/GenBank/DDBJ whole genome shotgun (WGS) entry which is preliminary data.</text>
</comment>
<keyword evidence="2 3" id="KW-0560">Oxidoreductase</keyword>
<dbReference type="EMBL" id="JAFKCS010000010">
    <property type="protein sequence ID" value="MBN7820591.1"/>
    <property type="molecule type" value="Genomic_DNA"/>
</dbReference>
<dbReference type="InterPro" id="IPR036291">
    <property type="entry name" value="NAD(P)-bd_dom_sf"/>
</dbReference>
<dbReference type="Gene3D" id="3.40.50.720">
    <property type="entry name" value="NAD(P)-binding Rossmann-like Domain"/>
    <property type="match status" value="1"/>
</dbReference>
<dbReference type="PANTHER" id="PTHR43639:SF1">
    <property type="entry name" value="SHORT-CHAIN DEHYDROGENASE_REDUCTASE FAMILY PROTEIN"/>
    <property type="match status" value="1"/>
</dbReference>
<reference evidence="3 4" key="1">
    <citation type="submission" date="2021-03" db="EMBL/GenBank/DDBJ databases">
        <title>novel species isolated from a fishpond in China.</title>
        <authorList>
            <person name="Lu H."/>
            <person name="Cai Z."/>
        </authorList>
    </citation>
    <scope>NUCLEOTIDE SEQUENCE [LARGE SCALE GENOMIC DNA]</scope>
    <source>
        <strain evidence="3 4">Y57</strain>
    </source>
</reference>
<dbReference type="Pfam" id="PF13561">
    <property type="entry name" value="adh_short_C2"/>
    <property type="match status" value="1"/>
</dbReference>
<dbReference type="RefSeq" id="WP_206594469.1">
    <property type="nucleotide sequence ID" value="NZ_JAFKCS010000010.1"/>
</dbReference>
<gene>
    <name evidence="3" type="ORF">J0A65_11985</name>
</gene>
<dbReference type="GO" id="GO:0047040">
    <property type="term" value="F:pteridine reductase activity"/>
    <property type="evidence" value="ECO:0007669"/>
    <property type="project" value="UniProtKB-EC"/>
</dbReference>
<dbReference type="NCBIfam" id="NF006598">
    <property type="entry name" value="PRK09135.1"/>
    <property type="match status" value="1"/>
</dbReference>
<dbReference type="InterPro" id="IPR002347">
    <property type="entry name" value="SDR_fam"/>
</dbReference>